<dbReference type="AlphaFoldDB" id="A0A267MIT1"/>
<accession>A0A267MIT1</accession>
<organism evidence="2 3">
    <name type="scientific">Anaeromicrobium sediminis</name>
    <dbReference type="NCBI Taxonomy" id="1478221"/>
    <lineage>
        <taxon>Bacteria</taxon>
        <taxon>Bacillati</taxon>
        <taxon>Bacillota</taxon>
        <taxon>Clostridia</taxon>
        <taxon>Peptostreptococcales</taxon>
        <taxon>Thermotaleaceae</taxon>
        <taxon>Anaeromicrobium</taxon>
    </lineage>
</organism>
<reference evidence="2 3" key="1">
    <citation type="submission" date="2017-06" db="EMBL/GenBank/DDBJ databases">
        <title>Draft genome sequence of anaerobic fermentative bacterium Anaeromicrobium sediminis DY2726D isolated from West Pacific Ocean sediments.</title>
        <authorList>
            <person name="Zeng X."/>
        </authorList>
    </citation>
    <scope>NUCLEOTIDE SEQUENCE [LARGE SCALE GENOMIC DNA]</scope>
    <source>
        <strain evidence="2 3">DY2726D</strain>
    </source>
</reference>
<evidence type="ECO:0000256" key="1">
    <source>
        <dbReference type="SAM" id="Phobius"/>
    </source>
</evidence>
<feature type="transmembrane region" description="Helical" evidence="1">
    <location>
        <begin position="33"/>
        <end position="52"/>
    </location>
</feature>
<sequence>MNSNIKNNILQIILGIVLTIGTYRVIDLFKEKYLDFEIFVILLIGLSIWGVVKSKWKVMFGTFLAINLLLAGGAFYLYLAIKSSGLK</sequence>
<gene>
    <name evidence="2" type="ORF">CCE28_09770</name>
</gene>
<name>A0A267MIT1_9FIRM</name>
<keyword evidence="1" id="KW-0812">Transmembrane</keyword>
<keyword evidence="1" id="KW-1133">Transmembrane helix</keyword>
<feature type="transmembrane region" description="Helical" evidence="1">
    <location>
        <begin position="58"/>
        <end position="81"/>
    </location>
</feature>
<evidence type="ECO:0000313" key="3">
    <source>
        <dbReference type="Proteomes" id="UP000216024"/>
    </source>
</evidence>
<dbReference type="RefSeq" id="WP_095133419.1">
    <property type="nucleotide sequence ID" value="NZ_NIBG01000007.1"/>
</dbReference>
<evidence type="ECO:0000313" key="2">
    <source>
        <dbReference type="EMBL" id="PAB59494.1"/>
    </source>
</evidence>
<protein>
    <submittedName>
        <fullName evidence="2">Uncharacterized protein</fullName>
    </submittedName>
</protein>
<keyword evidence="3" id="KW-1185">Reference proteome</keyword>
<dbReference type="EMBL" id="NIBG01000007">
    <property type="protein sequence ID" value="PAB59494.1"/>
    <property type="molecule type" value="Genomic_DNA"/>
</dbReference>
<proteinExistence type="predicted"/>
<dbReference type="Proteomes" id="UP000216024">
    <property type="component" value="Unassembled WGS sequence"/>
</dbReference>
<feature type="transmembrane region" description="Helical" evidence="1">
    <location>
        <begin position="6"/>
        <end position="26"/>
    </location>
</feature>
<keyword evidence="1" id="KW-0472">Membrane</keyword>
<comment type="caution">
    <text evidence="2">The sequence shown here is derived from an EMBL/GenBank/DDBJ whole genome shotgun (WGS) entry which is preliminary data.</text>
</comment>